<evidence type="ECO:0000313" key="2">
    <source>
        <dbReference type="Proteomes" id="UP001157125"/>
    </source>
</evidence>
<evidence type="ECO:0000313" key="1">
    <source>
        <dbReference type="EMBL" id="GMA37747.1"/>
    </source>
</evidence>
<keyword evidence="2" id="KW-1185">Reference proteome</keyword>
<organism evidence="1 2">
    <name type="scientific">Demequina litorisediminis</name>
    <dbReference type="NCBI Taxonomy" id="1849022"/>
    <lineage>
        <taxon>Bacteria</taxon>
        <taxon>Bacillati</taxon>
        <taxon>Actinomycetota</taxon>
        <taxon>Actinomycetes</taxon>
        <taxon>Micrococcales</taxon>
        <taxon>Demequinaceae</taxon>
        <taxon>Demequina</taxon>
    </lineage>
</organism>
<sequence length="206" mass="21738">MLLVHSVAARSTAGALAEHNGVMWLVDSSQVGQVAFQRMVRDGDLIALMGTGARPVDIPDSAPLRTAALAPLVRPGLTLTGLGALWAHFGGTPPTSLDVLAYEHRHWRSWSPPMPTRMHTTPVRHGAVATPGVALADALRWADLRRAIPVAYALLSSGRVAAADALGALDAIAAQDNSWRRAWSAWAAVRDAQGAARRVTAAASPR</sequence>
<dbReference type="Proteomes" id="UP001157125">
    <property type="component" value="Unassembled WGS sequence"/>
</dbReference>
<protein>
    <submittedName>
        <fullName evidence="1">Uncharacterized protein</fullName>
    </submittedName>
</protein>
<accession>A0ABQ6ILX7</accession>
<name>A0ABQ6ILX7_9MICO</name>
<comment type="caution">
    <text evidence="1">The sequence shown here is derived from an EMBL/GenBank/DDBJ whole genome shotgun (WGS) entry which is preliminary data.</text>
</comment>
<dbReference type="RefSeq" id="WP_284327083.1">
    <property type="nucleotide sequence ID" value="NZ_BSUN01000001.1"/>
</dbReference>
<gene>
    <name evidence="1" type="ORF">GCM10025876_39510</name>
</gene>
<reference evidence="2" key="1">
    <citation type="journal article" date="2019" name="Int. J. Syst. Evol. Microbiol.">
        <title>The Global Catalogue of Microorganisms (GCM) 10K type strain sequencing project: providing services to taxonomists for standard genome sequencing and annotation.</title>
        <authorList>
            <consortium name="The Broad Institute Genomics Platform"/>
            <consortium name="The Broad Institute Genome Sequencing Center for Infectious Disease"/>
            <person name="Wu L."/>
            <person name="Ma J."/>
        </authorList>
    </citation>
    <scope>NUCLEOTIDE SEQUENCE [LARGE SCALE GENOMIC DNA]</scope>
    <source>
        <strain evidence="2">NBRC 112299</strain>
    </source>
</reference>
<proteinExistence type="predicted"/>
<dbReference type="EMBL" id="BSUN01000001">
    <property type="protein sequence ID" value="GMA37747.1"/>
    <property type="molecule type" value="Genomic_DNA"/>
</dbReference>